<accession>A0A9X0UJ74</accession>
<sequence length="156" mass="18068">MIPTHAHSSLTLEGLWQFSLDYYAVNEVKEACLCLQNQFQGNVNLLLLLKWLDEQQLSINDSEWPHLLACLSHSESLVHSFRELRRKLKSHLSETLYREALQFELRLEKQQQAELIACVQGFRLSPTKDLALTERYCRQLGAEHLISLFSTSVKPT</sequence>
<gene>
    <name evidence="1" type="ORF">H8Q88_12630</name>
</gene>
<evidence type="ECO:0000313" key="1">
    <source>
        <dbReference type="EMBL" id="MBC5851749.1"/>
    </source>
</evidence>
<evidence type="ECO:0000313" key="2">
    <source>
        <dbReference type="Proteomes" id="UP000615796"/>
    </source>
</evidence>
<keyword evidence="2" id="KW-1185">Reference proteome</keyword>
<name>A0A9X0UJ74_VIBME</name>
<dbReference type="RefSeq" id="WP_186460381.1">
    <property type="nucleotide sequence ID" value="NZ_JACNMH010000005.1"/>
</dbReference>
<proteinExistence type="predicted"/>
<dbReference type="EMBL" id="JACRUP010000008">
    <property type="protein sequence ID" value="MBC5851749.1"/>
    <property type="molecule type" value="Genomic_DNA"/>
</dbReference>
<protein>
    <submittedName>
        <fullName evidence="1">TIGR02444 family protein</fullName>
    </submittedName>
</protein>
<organism evidence="1 2">
    <name type="scientific">Vibrio metschnikovii</name>
    <dbReference type="NCBI Taxonomy" id="28172"/>
    <lineage>
        <taxon>Bacteria</taxon>
        <taxon>Pseudomonadati</taxon>
        <taxon>Pseudomonadota</taxon>
        <taxon>Gammaproteobacteria</taxon>
        <taxon>Vibrionales</taxon>
        <taxon>Vibrionaceae</taxon>
        <taxon>Vibrio</taxon>
    </lineage>
</organism>
<dbReference type="NCBIfam" id="TIGR02444">
    <property type="entry name" value="TIGR02444 family protein"/>
    <property type="match status" value="1"/>
</dbReference>
<dbReference type="AlphaFoldDB" id="A0A9X0UJ74"/>
<dbReference type="Pfam" id="PF09523">
    <property type="entry name" value="DUF2390"/>
    <property type="match status" value="1"/>
</dbReference>
<dbReference type="Proteomes" id="UP000615796">
    <property type="component" value="Unassembled WGS sequence"/>
</dbReference>
<comment type="caution">
    <text evidence="1">The sequence shown here is derived from an EMBL/GenBank/DDBJ whole genome shotgun (WGS) entry which is preliminary data.</text>
</comment>
<reference evidence="1" key="1">
    <citation type="submission" date="2020-08" db="EMBL/GenBank/DDBJ databases">
        <title>Genome Sequencing and Pan-Genome Analysis of Migratory bird Vibrio Strains, Inner Mongolia.</title>
        <authorList>
            <person name="Zheng L."/>
        </authorList>
    </citation>
    <scope>NUCLEOTIDE SEQUENCE</scope>
    <source>
        <strain evidence="1">M13F</strain>
    </source>
</reference>
<dbReference type="InterPro" id="IPR012659">
    <property type="entry name" value="CHP02444"/>
</dbReference>